<evidence type="ECO:0000313" key="1">
    <source>
        <dbReference type="EMBL" id="MBN8236136.1"/>
    </source>
</evidence>
<evidence type="ECO:0008006" key="3">
    <source>
        <dbReference type="Google" id="ProtNLM"/>
    </source>
</evidence>
<organism evidence="1 2">
    <name type="scientific">Halobacillus kuroshimensis</name>
    <dbReference type="NCBI Taxonomy" id="302481"/>
    <lineage>
        <taxon>Bacteria</taxon>
        <taxon>Bacillati</taxon>
        <taxon>Bacillota</taxon>
        <taxon>Bacilli</taxon>
        <taxon>Bacillales</taxon>
        <taxon>Bacillaceae</taxon>
        <taxon>Halobacillus</taxon>
    </lineage>
</organism>
<protein>
    <recommendedName>
        <fullName evidence="3">DksA C4-type domain-containing protein</fullName>
    </recommendedName>
</protein>
<accession>A0ABS3DXV3</accession>
<sequence length="55" mass="6409">MVGDGYEMNIFGANPNRHDECSRCGKPLVSKAEEDINLCRECQRRQEDHKVEERD</sequence>
<keyword evidence="2" id="KW-1185">Reference proteome</keyword>
<dbReference type="Proteomes" id="UP000663970">
    <property type="component" value="Unassembled WGS sequence"/>
</dbReference>
<proteinExistence type="predicted"/>
<dbReference type="RefSeq" id="WP_169516174.1">
    <property type="nucleotide sequence ID" value="NZ_JAEKJY010000004.1"/>
</dbReference>
<reference evidence="1 2" key="1">
    <citation type="submission" date="2020-12" db="EMBL/GenBank/DDBJ databases">
        <title>Oil enriched cultivation method for isolating marine PHA-producing bacteria.</title>
        <authorList>
            <person name="Zheng W."/>
            <person name="Yu S."/>
            <person name="Huang Y."/>
        </authorList>
    </citation>
    <scope>NUCLEOTIDE SEQUENCE [LARGE SCALE GENOMIC DNA]</scope>
    <source>
        <strain evidence="1 2">SY-2-6</strain>
    </source>
</reference>
<dbReference type="EMBL" id="JAEKJY010000004">
    <property type="protein sequence ID" value="MBN8236136.1"/>
    <property type="molecule type" value="Genomic_DNA"/>
</dbReference>
<gene>
    <name evidence="1" type="ORF">JF544_12800</name>
</gene>
<evidence type="ECO:0000313" key="2">
    <source>
        <dbReference type="Proteomes" id="UP000663970"/>
    </source>
</evidence>
<comment type="caution">
    <text evidence="1">The sequence shown here is derived from an EMBL/GenBank/DDBJ whole genome shotgun (WGS) entry which is preliminary data.</text>
</comment>
<name>A0ABS3DXV3_9BACI</name>